<evidence type="ECO:0000259" key="2">
    <source>
        <dbReference type="PROSITE" id="PS50969"/>
    </source>
</evidence>
<dbReference type="InterPro" id="IPR023214">
    <property type="entry name" value="HAD_sf"/>
</dbReference>
<accession>A0A7S4A9W3</accession>
<name>A0A7S4A9W3_9STRA</name>
<dbReference type="SMART" id="SM00577">
    <property type="entry name" value="CPDc"/>
    <property type="match status" value="1"/>
</dbReference>
<dbReference type="EMBL" id="HBIX01000650">
    <property type="protein sequence ID" value="CAE0707798.1"/>
    <property type="molecule type" value="Transcribed_RNA"/>
</dbReference>
<keyword evidence="1" id="KW-0496">Mitochondrion</keyword>
<dbReference type="AlphaFoldDB" id="A0A7S4A9W3"/>
<comment type="function">
    <text evidence="1">Essential component of the TIM23 complex, a complex that mediates the translocation of transit peptide-containing proteins across the mitochondrial inner membrane.</text>
</comment>
<feature type="domain" description="FCP1 homology" evidence="2">
    <location>
        <begin position="103"/>
        <end position="260"/>
    </location>
</feature>
<evidence type="ECO:0000313" key="3">
    <source>
        <dbReference type="EMBL" id="CAE0707798.1"/>
    </source>
</evidence>
<dbReference type="InterPro" id="IPR004274">
    <property type="entry name" value="FCP1_dom"/>
</dbReference>
<keyword evidence="1" id="KW-0653">Protein transport</keyword>
<proteinExistence type="inferred from homology"/>
<dbReference type="PANTHER" id="PTHR12210">
    <property type="entry name" value="DULLARD PROTEIN PHOSPHATASE"/>
    <property type="match status" value="1"/>
</dbReference>
<dbReference type="GO" id="GO:0015031">
    <property type="term" value="P:protein transport"/>
    <property type="evidence" value="ECO:0007669"/>
    <property type="project" value="UniProtKB-KW"/>
</dbReference>
<dbReference type="GO" id="GO:0005744">
    <property type="term" value="C:TIM23 mitochondrial import inner membrane translocase complex"/>
    <property type="evidence" value="ECO:0007669"/>
    <property type="project" value="UniProtKB-UniRule"/>
</dbReference>
<keyword evidence="1" id="KW-0809">Transit peptide</keyword>
<organism evidence="3">
    <name type="scientific">Pseudo-nitzschia australis</name>
    <dbReference type="NCBI Taxonomy" id="44445"/>
    <lineage>
        <taxon>Eukaryota</taxon>
        <taxon>Sar</taxon>
        <taxon>Stramenopiles</taxon>
        <taxon>Ochrophyta</taxon>
        <taxon>Bacillariophyta</taxon>
        <taxon>Bacillariophyceae</taxon>
        <taxon>Bacillariophycidae</taxon>
        <taxon>Bacillariales</taxon>
        <taxon>Bacillariaceae</taxon>
        <taxon>Pseudo-nitzschia</taxon>
    </lineage>
</organism>
<reference evidence="3" key="1">
    <citation type="submission" date="2021-01" db="EMBL/GenBank/DDBJ databases">
        <authorList>
            <person name="Corre E."/>
            <person name="Pelletier E."/>
            <person name="Niang G."/>
            <person name="Scheremetjew M."/>
            <person name="Finn R."/>
            <person name="Kale V."/>
            <person name="Holt S."/>
            <person name="Cochrane G."/>
            <person name="Meng A."/>
            <person name="Brown T."/>
            <person name="Cohen L."/>
        </authorList>
    </citation>
    <scope>NUCLEOTIDE SEQUENCE</scope>
    <source>
        <strain evidence="3">10249 10 AB</strain>
    </source>
</reference>
<comment type="subcellular location">
    <subcellularLocation>
        <location evidence="1">Mitochondrion inner membrane</location>
        <topology evidence="1">Single-pass membrane protein</topology>
    </subcellularLocation>
</comment>
<dbReference type="SUPFAM" id="SSF56784">
    <property type="entry name" value="HAD-like"/>
    <property type="match status" value="1"/>
</dbReference>
<comment type="similarity">
    <text evidence="1">Belongs to the TIM50 family.</text>
</comment>
<dbReference type="InterPro" id="IPR036412">
    <property type="entry name" value="HAD-like_sf"/>
</dbReference>
<dbReference type="PROSITE" id="PS50969">
    <property type="entry name" value="FCP1"/>
    <property type="match status" value="1"/>
</dbReference>
<dbReference type="CDD" id="cd07521">
    <property type="entry name" value="HAD_FCP1-like"/>
    <property type="match status" value="1"/>
</dbReference>
<gene>
    <name evidence="3" type="ORF">PAUS00366_LOCUS518</name>
</gene>
<protein>
    <recommendedName>
        <fullName evidence="1">Mitochondrial import inner membrane translocase subunit TIM50</fullName>
    </recommendedName>
</protein>
<sequence>MACIRVCALKTFESSRLSRVIYNTSRVQSSSLSSWISPSKRNQRYDRRRTQQQWRPVVNGKSLPLHVKDLKAHQITGAFSFPSQQQQRQKHRLRNKDIKPRRNYESDLVVVLDMDECLIHSQFLQGPGAKYAHQLQQRGSSSLDGGTTKTVDTFNITLPDGERVLVHERPHLHEFLREVSSKYETHIFTAAMEVYAKPVLKMLDPHGEIFSGIHYRESCELDATVGAYIKNLGLFCESCDEQERQQRLNRTVLVDNNPLR</sequence>
<dbReference type="Gene3D" id="3.40.50.1000">
    <property type="entry name" value="HAD superfamily/HAD-like"/>
    <property type="match status" value="1"/>
</dbReference>
<comment type="subunit">
    <text evidence="1">Component of the TIM23 complex.</text>
</comment>
<dbReference type="InterPro" id="IPR050365">
    <property type="entry name" value="TIM50"/>
</dbReference>
<evidence type="ECO:0000256" key="1">
    <source>
        <dbReference type="RuleBase" id="RU365079"/>
    </source>
</evidence>
<dbReference type="Pfam" id="PF03031">
    <property type="entry name" value="NIF"/>
    <property type="match status" value="1"/>
</dbReference>
<keyword evidence="1" id="KW-0813">Transport</keyword>
<keyword evidence="1" id="KW-0811">Translocation</keyword>